<dbReference type="Proteomes" id="UP000598360">
    <property type="component" value="Unassembled WGS sequence"/>
</dbReference>
<evidence type="ECO:0000256" key="2">
    <source>
        <dbReference type="SAM" id="SignalP"/>
    </source>
</evidence>
<proteinExistence type="predicted"/>
<name>A0A929B9J1_9PSEU</name>
<accession>A0A929B9J1</accession>
<reference evidence="3" key="1">
    <citation type="submission" date="2020-10" db="EMBL/GenBank/DDBJ databases">
        <title>Diversity and distribution of actinomycetes associated with coral in the coast of Hainan.</title>
        <authorList>
            <person name="Li F."/>
        </authorList>
    </citation>
    <scope>NUCLEOTIDE SEQUENCE</scope>
    <source>
        <strain evidence="3">HNM0983</strain>
    </source>
</reference>
<feature type="compositionally biased region" description="Pro residues" evidence="1">
    <location>
        <begin position="83"/>
        <end position="94"/>
    </location>
</feature>
<evidence type="ECO:0000313" key="3">
    <source>
        <dbReference type="EMBL" id="MBE9374320.1"/>
    </source>
</evidence>
<sequence>MLRLLAAAPALALTATACAGDDDPDPLVRPARAAKSDAAQARAIAQQHPELAEAAEEVDRVRSAHARSLLREIDRVAPRDPQDPSPVPDPPPGRAPGSSEAASEELRTALHTAQRSAADLAVGLPPNRCGLVGSVAAGCASLLEVLG</sequence>
<protein>
    <submittedName>
        <fullName evidence="3">Uncharacterized protein</fullName>
    </submittedName>
</protein>
<dbReference type="PROSITE" id="PS51257">
    <property type="entry name" value="PROKAR_LIPOPROTEIN"/>
    <property type="match status" value="1"/>
</dbReference>
<feature type="signal peptide" evidence="2">
    <location>
        <begin position="1"/>
        <end position="19"/>
    </location>
</feature>
<evidence type="ECO:0000313" key="4">
    <source>
        <dbReference type="Proteomes" id="UP000598360"/>
    </source>
</evidence>
<keyword evidence="2" id="KW-0732">Signal</keyword>
<comment type="caution">
    <text evidence="3">The sequence shown here is derived from an EMBL/GenBank/DDBJ whole genome shotgun (WGS) entry which is preliminary data.</text>
</comment>
<dbReference type="AlphaFoldDB" id="A0A929B9J1"/>
<feature type="compositionally biased region" description="Basic and acidic residues" evidence="1">
    <location>
        <begin position="69"/>
        <end position="82"/>
    </location>
</feature>
<gene>
    <name evidence="3" type="ORF">IQ251_07645</name>
</gene>
<feature type="region of interest" description="Disordered" evidence="1">
    <location>
        <begin position="69"/>
        <end position="107"/>
    </location>
</feature>
<organism evidence="3 4">
    <name type="scientific">Saccharopolyspora montiporae</name>
    <dbReference type="NCBI Taxonomy" id="2781240"/>
    <lineage>
        <taxon>Bacteria</taxon>
        <taxon>Bacillati</taxon>
        <taxon>Actinomycetota</taxon>
        <taxon>Actinomycetes</taxon>
        <taxon>Pseudonocardiales</taxon>
        <taxon>Pseudonocardiaceae</taxon>
        <taxon>Saccharopolyspora</taxon>
    </lineage>
</organism>
<feature type="chain" id="PRO_5039007457" evidence="2">
    <location>
        <begin position="20"/>
        <end position="147"/>
    </location>
</feature>
<dbReference type="EMBL" id="JADEYC010000012">
    <property type="protein sequence ID" value="MBE9374320.1"/>
    <property type="molecule type" value="Genomic_DNA"/>
</dbReference>
<keyword evidence="4" id="KW-1185">Reference proteome</keyword>
<evidence type="ECO:0000256" key="1">
    <source>
        <dbReference type="SAM" id="MobiDB-lite"/>
    </source>
</evidence>